<organism evidence="1 2">
    <name type="scientific">Candidatus Desulfosporosinus infrequens</name>
    <dbReference type="NCBI Taxonomy" id="2043169"/>
    <lineage>
        <taxon>Bacteria</taxon>
        <taxon>Bacillati</taxon>
        <taxon>Bacillota</taxon>
        <taxon>Clostridia</taxon>
        <taxon>Eubacteriales</taxon>
        <taxon>Desulfitobacteriaceae</taxon>
        <taxon>Desulfosporosinus</taxon>
    </lineage>
</organism>
<protein>
    <submittedName>
        <fullName evidence="1">Uncharacterized protein</fullName>
    </submittedName>
</protein>
<proteinExistence type="predicted"/>
<reference evidence="2" key="1">
    <citation type="submission" date="2018-02" db="EMBL/GenBank/DDBJ databases">
        <authorList>
            <person name="Hausmann B."/>
        </authorList>
    </citation>
    <scope>NUCLEOTIDE SEQUENCE [LARGE SCALE GENOMIC DNA]</scope>
    <source>
        <strain evidence="2">Peat soil MAG SbF1</strain>
    </source>
</reference>
<gene>
    <name evidence="1" type="ORF">SBF1_3190002</name>
</gene>
<name>A0A2U3KZM3_9FIRM</name>
<dbReference type="AlphaFoldDB" id="A0A2U3KZM3"/>
<sequence>MMNDRRYNFAKIKHILNSLRIESIKDSFESEDYLIELAEETTITSYHYPNTWLAFISVSDINKATIQNETHGFGYHIHFILNKVRTNVIFLFDRDENDDFNSLYWEHHHEASKKKENPDTYGYKRK</sequence>
<evidence type="ECO:0000313" key="2">
    <source>
        <dbReference type="Proteomes" id="UP000238916"/>
    </source>
</evidence>
<dbReference type="Proteomes" id="UP000238916">
    <property type="component" value="Unassembled WGS sequence"/>
</dbReference>
<dbReference type="EMBL" id="OMOF01000245">
    <property type="protein sequence ID" value="SPF45073.1"/>
    <property type="molecule type" value="Genomic_DNA"/>
</dbReference>
<evidence type="ECO:0000313" key="1">
    <source>
        <dbReference type="EMBL" id="SPF45073.1"/>
    </source>
</evidence>
<accession>A0A2U3KZM3</accession>